<dbReference type="PRINTS" id="PR00111">
    <property type="entry name" value="ABHYDROLASE"/>
</dbReference>
<feature type="domain" description="AB hydrolase-1" evidence="1">
    <location>
        <begin position="68"/>
        <end position="296"/>
    </location>
</feature>
<dbReference type="GO" id="GO:0016787">
    <property type="term" value="F:hydrolase activity"/>
    <property type="evidence" value="ECO:0007669"/>
    <property type="project" value="UniProtKB-KW"/>
</dbReference>
<organism evidence="2 3">
    <name type="scientific">Candidatus Saganbacteria bacterium</name>
    <dbReference type="NCBI Taxonomy" id="2575572"/>
    <lineage>
        <taxon>Bacteria</taxon>
        <taxon>Bacillati</taxon>
        <taxon>Saganbacteria</taxon>
    </lineage>
</organism>
<dbReference type="SUPFAM" id="SSF53474">
    <property type="entry name" value="alpha/beta-Hydrolases"/>
    <property type="match status" value="1"/>
</dbReference>
<dbReference type="PANTHER" id="PTHR46438:SF11">
    <property type="entry name" value="LIPASE-RELATED"/>
    <property type="match status" value="1"/>
</dbReference>
<dbReference type="Pfam" id="PF00561">
    <property type="entry name" value="Abhydrolase_1"/>
    <property type="match status" value="1"/>
</dbReference>
<comment type="caution">
    <text evidence="2">The sequence shown here is derived from an EMBL/GenBank/DDBJ whole genome shotgun (WGS) entry which is preliminary data.</text>
</comment>
<reference evidence="2 3" key="1">
    <citation type="submission" date="2019-12" db="EMBL/GenBank/DDBJ databases">
        <authorList>
            <person name="Wolfe R."/>
            <person name="Danczak R."/>
            <person name="Wilkins M."/>
        </authorList>
    </citation>
    <scope>NUCLEOTIDE SEQUENCE [LARGE SCALE GENOMIC DNA]</scope>
    <source>
        <strain evidence="2">X2_MaxBin.013</strain>
    </source>
</reference>
<proteinExistence type="predicted"/>
<sequence>MSNGNIPAIVSHNPGSVPMLPRQKALSQVRPKELTVLNSQGQRISLSTQFDIIKGLATHYIDIGQGSPITLIHGAQSWMYTWRNNLYPLSQNFRTLALDLKGFGYSERPRGRYSIRAMADFIEAFLASRKVTKTVLIGSSAGGAFVLDLASSRPDLVSGIVLVSSCGISHDRPLLWDILKVPILGEIMMALNNRWMVRRQLLEIFHDKRLVTEEMVEAIYKPLTLPGSNRASLRETRQHDPRNIDLAKITMPALIVWGDKDPWHPMEMARRFQVFFPQAQFEILENAGHLPHEEKPAEFNQIVTKFVSELSSP</sequence>
<dbReference type="InterPro" id="IPR000073">
    <property type="entry name" value="AB_hydrolase_1"/>
</dbReference>
<evidence type="ECO:0000259" key="1">
    <source>
        <dbReference type="Pfam" id="PF00561"/>
    </source>
</evidence>
<dbReference type="InterPro" id="IPR000639">
    <property type="entry name" value="Epox_hydrolase-like"/>
</dbReference>
<evidence type="ECO:0000313" key="2">
    <source>
        <dbReference type="EMBL" id="KAF0134541.1"/>
    </source>
</evidence>
<dbReference type="PANTHER" id="PTHR46438">
    <property type="entry name" value="ALPHA/BETA-HYDROLASES SUPERFAMILY PROTEIN"/>
    <property type="match status" value="1"/>
</dbReference>
<name>A0A833L473_UNCSA</name>
<evidence type="ECO:0000313" key="3">
    <source>
        <dbReference type="Proteomes" id="UP000488506"/>
    </source>
</evidence>
<dbReference type="PRINTS" id="PR00412">
    <property type="entry name" value="EPOXHYDRLASE"/>
</dbReference>
<dbReference type="Proteomes" id="UP000488506">
    <property type="component" value="Unassembled WGS sequence"/>
</dbReference>
<dbReference type="InterPro" id="IPR029058">
    <property type="entry name" value="AB_hydrolase_fold"/>
</dbReference>
<dbReference type="EMBL" id="WPAF01000007">
    <property type="protein sequence ID" value="KAF0134541.1"/>
    <property type="molecule type" value="Genomic_DNA"/>
</dbReference>
<dbReference type="AlphaFoldDB" id="A0A833L473"/>
<accession>A0A833L473</accession>
<gene>
    <name evidence="2" type="ORF">FD145_559</name>
</gene>
<keyword evidence="2" id="KW-0378">Hydrolase</keyword>
<protein>
    <submittedName>
        <fullName evidence="2">Alpha/beta hydrolase fold containing protein</fullName>
    </submittedName>
</protein>
<dbReference type="Gene3D" id="3.40.50.1820">
    <property type="entry name" value="alpha/beta hydrolase"/>
    <property type="match status" value="1"/>
</dbReference>